<proteinExistence type="predicted"/>
<dbReference type="Proteomes" id="UP000198287">
    <property type="component" value="Unassembled WGS sequence"/>
</dbReference>
<evidence type="ECO:0000256" key="1">
    <source>
        <dbReference type="SAM" id="Phobius"/>
    </source>
</evidence>
<name>A0A226EET2_FOLCA</name>
<feature type="transmembrane region" description="Helical" evidence="1">
    <location>
        <begin position="30"/>
        <end position="52"/>
    </location>
</feature>
<keyword evidence="3" id="KW-1185">Reference proteome</keyword>
<organism evidence="2 3">
    <name type="scientific">Folsomia candida</name>
    <name type="common">Springtail</name>
    <dbReference type="NCBI Taxonomy" id="158441"/>
    <lineage>
        <taxon>Eukaryota</taxon>
        <taxon>Metazoa</taxon>
        <taxon>Ecdysozoa</taxon>
        <taxon>Arthropoda</taxon>
        <taxon>Hexapoda</taxon>
        <taxon>Collembola</taxon>
        <taxon>Entomobryomorpha</taxon>
        <taxon>Isotomoidea</taxon>
        <taxon>Isotomidae</taxon>
        <taxon>Proisotominae</taxon>
        <taxon>Folsomia</taxon>
    </lineage>
</organism>
<reference evidence="2 3" key="1">
    <citation type="submission" date="2015-12" db="EMBL/GenBank/DDBJ databases">
        <title>The genome of Folsomia candida.</title>
        <authorList>
            <person name="Faddeeva A."/>
            <person name="Derks M.F."/>
            <person name="Anvar Y."/>
            <person name="Smit S."/>
            <person name="Van Straalen N."/>
            <person name="Roelofs D."/>
        </authorList>
    </citation>
    <scope>NUCLEOTIDE SEQUENCE [LARGE SCALE GENOMIC DNA]</scope>
    <source>
        <strain evidence="2 3">VU population</strain>
        <tissue evidence="2">Whole body</tissue>
    </source>
</reference>
<evidence type="ECO:0000313" key="3">
    <source>
        <dbReference type="Proteomes" id="UP000198287"/>
    </source>
</evidence>
<keyword evidence="1" id="KW-0472">Membrane</keyword>
<keyword evidence="1" id="KW-0812">Transmembrane</keyword>
<sequence>MNTWPDGVVGIVPNRTRVIIIYPTVDPQIVVVPIISSIIIFPIVVFLVICCLRKMAARRRQLARLAQRDEIWNERSCASIVQRSPPYSFSGGDKFGEGTTTVELMTPDPDPPDYNVIINDDDLDHTHFHVPPAETSYYANTHI</sequence>
<dbReference type="EMBL" id="LNIX01000004">
    <property type="protein sequence ID" value="OXA56075.1"/>
    <property type="molecule type" value="Genomic_DNA"/>
</dbReference>
<evidence type="ECO:0000313" key="2">
    <source>
        <dbReference type="EMBL" id="OXA56075.1"/>
    </source>
</evidence>
<accession>A0A226EET2</accession>
<comment type="caution">
    <text evidence="2">The sequence shown here is derived from an EMBL/GenBank/DDBJ whole genome shotgun (WGS) entry which is preliminary data.</text>
</comment>
<gene>
    <name evidence="2" type="ORF">Fcan01_09681</name>
</gene>
<keyword evidence="1" id="KW-1133">Transmembrane helix</keyword>
<protein>
    <submittedName>
        <fullName evidence="2">Uncharacterized protein</fullName>
    </submittedName>
</protein>
<dbReference type="AlphaFoldDB" id="A0A226EET2"/>